<feature type="binding site" evidence="8">
    <location>
        <position position="100"/>
    </location>
    <ligand>
        <name>Mg(2+)</name>
        <dbReference type="ChEBI" id="CHEBI:18420"/>
    </ligand>
</feature>
<evidence type="ECO:0000313" key="10">
    <source>
        <dbReference type="EMBL" id="AHF79519.1"/>
    </source>
</evidence>
<feature type="binding site" evidence="8">
    <location>
        <position position="100"/>
    </location>
    <ligand>
        <name>GTP</name>
        <dbReference type="ChEBI" id="CHEBI:37565"/>
    </ligand>
</feature>
<evidence type="ECO:0000256" key="1">
    <source>
        <dbReference type="ARBA" id="ARBA00022490"/>
    </source>
</evidence>
<proteinExistence type="inferred from homology"/>
<dbReference type="EMBL" id="CP006965">
    <property type="protein sequence ID" value="AHF79519.1"/>
    <property type="molecule type" value="Genomic_DNA"/>
</dbReference>
<comment type="function">
    <text evidence="8">Transfers a GMP moiety from GTP to Mo-molybdopterin (Mo-MPT) cofactor (Moco or molybdenum cofactor) to form Mo-molybdopterin guanine dinucleotide (Mo-MGD) cofactor.</text>
</comment>
<evidence type="ECO:0000256" key="7">
    <source>
        <dbReference type="ARBA" id="ARBA00023150"/>
    </source>
</evidence>
<dbReference type="GO" id="GO:0046872">
    <property type="term" value="F:metal ion binding"/>
    <property type="evidence" value="ECO:0007669"/>
    <property type="project" value="UniProtKB-KW"/>
</dbReference>
<dbReference type="GO" id="GO:0005525">
    <property type="term" value="F:GTP binding"/>
    <property type="evidence" value="ECO:0007669"/>
    <property type="project" value="UniProtKB-UniRule"/>
</dbReference>
<keyword evidence="11" id="KW-1185">Reference proteome</keyword>
<keyword evidence="4 8" id="KW-0547">Nucleotide-binding</keyword>
<protein>
    <recommendedName>
        <fullName evidence="8">Probable molybdenum cofactor guanylyltransferase</fullName>
        <shortName evidence="8">MoCo guanylyltransferase</shortName>
        <ecNumber evidence="8">2.7.7.77</ecNumber>
    </recommendedName>
    <alternativeName>
        <fullName evidence="8">GTP:molybdopterin guanylyltransferase</fullName>
    </alternativeName>
    <alternativeName>
        <fullName evidence="8">Mo-MPT guanylyltransferase</fullName>
    </alternativeName>
    <alternativeName>
        <fullName evidence="8">Molybdopterin guanylyltransferase</fullName>
    </alternativeName>
    <alternativeName>
        <fullName evidence="8">Molybdopterin-guanine dinucleotide synthase</fullName>
        <shortName evidence="8">MGD synthase</shortName>
    </alternativeName>
</protein>
<evidence type="ECO:0000256" key="5">
    <source>
        <dbReference type="ARBA" id="ARBA00022842"/>
    </source>
</evidence>
<keyword evidence="2 8" id="KW-0808">Transferase</keyword>
<feature type="binding site" evidence="8">
    <location>
        <begin position="13"/>
        <end position="15"/>
    </location>
    <ligand>
        <name>GTP</name>
        <dbReference type="ChEBI" id="CHEBI:37565"/>
    </ligand>
</feature>
<organism evidence="10 11">
    <name type="scientific">Thermococcus paralvinellae</name>
    <dbReference type="NCBI Taxonomy" id="582419"/>
    <lineage>
        <taxon>Archaea</taxon>
        <taxon>Methanobacteriati</taxon>
        <taxon>Methanobacteriota</taxon>
        <taxon>Thermococci</taxon>
        <taxon>Thermococcales</taxon>
        <taxon>Thermococcaceae</taxon>
        <taxon>Thermococcus</taxon>
    </lineage>
</organism>
<comment type="cofactor">
    <cofactor evidence="8">
        <name>Mg(2+)</name>
        <dbReference type="ChEBI" id="CHEBI:18420"/>
    </cofactor>
</comment>
<dbReference type="STRING" id="582419.TES1_0122"/>
<feature type="domain" description="MobA-like NTP transferase" evidence="9">
    <location>
        <begin position="10"/>
        <end position="164"/>
    </location>
</feature>
<name>W0I0J3_9EURY</name>
<dbReference type="InterPro" id="IPR029044">
    <property type="entry name" value="Nucleotide-diphossugar_trans"/>
</dbReference>
<dbReference type="HOGENOM" id="CLU_055597_2_2_2"/>
<dbReference type="HAMAP" id="MF_00316">
    <property type="entry name" value="MobA"/>
    <property type="match status" value="1"/>
</dbReference>
<dbReference type="GO" id="GO:0006777">
    <property type="term" value="P:Mo-molybdopterin cofactor biosynthetic process"/>
    <property type="evidence" value="ECO:0007669"/>
    <property type="project" value="UniProtKB-KW"/>
</dbReference>
<comment type="subcellular location">
    <subcellularLocation>
        <location evidence="8">Cytoplasm</location>
    </subcellularLocation>
</comment>
<evidence type="ECO:0000256" key="4">
    <source>
        <dbReference type="ARBA" id="ARBA00022741"/>
    </source>
</evidence>
<dbReference type="Pfam" id="PF12804">
    <property type="entry name" value="NTP_transf_3"/>
    <property type="match status" value="1"/>
</dbReference>
<evidence type="ECO:0000256" key="6">
    <source>
        <dbReference type="ARBA" id="ARBA00023134"/>
    </source>
</evidence>
<reference evidence="10 11" key="1">
    <citation type="journal article" date="2014" name="Int. J. Syst. Evol. Microbiol.">
        <title>Thermococcus paralvinellae sp. nov. and Thermococcus cleftensis sp. nov. of hyperthermophilic heterotrophs from deep-sea hydrothermal vents.</title>
        <authorList>
            <person name="Hensley S.A."/>
            <person name="Jung J.H."/>
            <person name="Park C.S."/>
            <person name="Holden J.F."/>
        </authorList>
    </citation>
    <scope>NUCLEOTIDE SEQUENCE [LARGE SCALE GENOMIC DNA]</scope>
    <source>
        <strain evidence="10 11">ES1</strain>
    </source>
</reference>
<evidence type="ECO:0000256" key="2">
    <source>
        <dbReference type="ARBA" id="ARBA00022679"/>
    </source>
</evidence>
<feature type="binding site" evidence="8">
    <location>
        <position position="25"/>
    </location>
    <ligand>
        <name>GTP</name>
        <dbReference type="ChEBI" id="CHEBI:37565"/>
    </ligand>
</feature>
<evidence type="ECO:0000259" key="9">
    <source>
        <dbReference type="Pfam" id="PF12804"/>
    </source>
</evidence>
<keyword evidence="5 8" id="KW-0460">Magnesium</keyword>
<accession>W0I0J3</accession>
<dbReference type="CDD" id="cd02503">
    <property type="entry name" value="MobA"/>
    <property type="match status" value="1"/>
</dbReference>
<dbReference type="KEGG" id="ths:TES1_0122"/>
<feature type="binding site" evidence="8">
    <location>
        <position position="74"/>
    </location>
    <ligand>
        <name>GTP</name>
        <dbReference type="ChEBI" id="CHEBI:37565"/>
    </ligand>
</feature>
<dbReference type="Proteomes" id="UP000019027">
    <property type="component" value="Chromosome"/>
</dbReference>
<comment type="catalytic activity">
    <reaction evidence="8">
        <text>Mo-molybdopterin + GTP + H(+) = Mo-molybdopterin guanine dinucleotide + diphosphate</text>
        <dbReference type="Rhea" id="RHEA:34243"/>
        <dbReference type="ChEBI" id="CHEBI:15378"/>
        <dbReference type="ChEBI" id="CHEBI:33019"/>
        <dbReference type="ChEBI" id="CHEBI:37565"/>
        <dbReference type="ChEBI" id="CHEBI:71302"/>
        <dbReference type="ChEBI" id="CHEBI:71310"/>
        <dbReference type="EC" id="2.7.7.77"/>
    </reaction>
</comment>
<dbReference type="PANTHER" id="PTHR19136:SF81">
    <property type="entry name" value="MOLYBDENUM COFACTOR GUANYLYLTRANSFERASE"/>
    <property type="match status" value="1"/>
</dbReference>
<dbReference type="InterPro" id="IPR025877">
    <property type="entry name" value="MobA-like_NTP_Trfase"/>
</dbReference>
<dbReference type="EC" id="2.7.7.77" evidence="8"/>
<comment type="similarity">
    <text evidence="8">Belongs to the MobA family.</text>
</comment>
<keyword evidence="3 8" id="KW-0479">Metal-binding</keyword>
<dbReference type="Gene3D" id="3.90.550.10">
    <property type="entry name" value="Spore Coat Polysaccharide Biosynthesis Protein SpsA, Chain A"/>
    <property type="match status" value="1"/>
</dbReference>
<dbReference type="PANTHER" id="PTHR19136">
    <property type="entry name" value="MOLYBDENUM COFACTOR GUANYLYLTRANSFERASE"/>
    <property type="match status" value="1"/>
</dbReference>
<comment type="domain">
    <text evidence="8">The N-terminal domain determines nucleotide recognition and specific binding, while the C-terminal domain determines the specific binding to the target protein.</text>
</comment>
<gene>
    <name evidence="8" type="primary">mobA</name>
    <name evidence="10" type="ORF">TES1_0122</name>
</gene>
<evidence type="ECO:0000313" key="11">
    <source>
        <dbReference type="Proteomes" id="UP000019027"/>
    </source>
</evidence>
<keyword evidence="7 8" id="KW-0501">Molybdenum cofactor biosynthesis</keyword>
<keyword evidence="1 8" id="KW-0963">Cytoplasm</keyword>
<dbReference type="GO" id="GO:0061603">
    <property type="term" value="F:molybdenum cofactor guanylyltransferase activity"/>
    <property type="evidence" value="ECO:0007669"/>
    <property type="project" value="UniProtKB-EC"/>
</dbReference>
<dbReference type="SUPFAM" id="SSF53448">
    <property type="entry name" value="Nucleotide-diphospho-sugar transferases"/>
    <property type="match status" value="1"/>
</dbReference>
<dbReference type="InterPro" id="IPR013482">
    <property type="entry name" value="Molybde_CF_guanTrfase"/>
</dbReference>
<evidence type="ECO:0000256" key="3">
    <source>
        <dbReference type="ARBA" id="ARBA00022723"/>
    </source>
</evidence>
<sequence length="198" mass="22503">MYGNARKMIAAVLAGGKSRRFGENKLLYKVDGKPIVMHTIERLLKAESIDDVVIVTCQEKKRDFEALGFRVLIDDLLVGPIGGIFVALKEVGDAFIAAGDMPLINPKFVDYIVERFYESKSLACIPIWANGYIEPLHAVYSKDFLPILKEQIEKGEYMIRKAIERADPCYIMIDDLPEEFKESFFNINTKHDLKRLLG</sequence>
<comment type="caution">
    <text evidence="8">Lacks conserved residue(s) required for the propagation of feature annotation.</text>
</comment>
<evidence type="ECO:0000256" key="8">
    <source>
        <dbReference type="HAMAP-Rule" id="MF_00316"/>
    </source>
</evidence>
<dbReference type="NCBIfam" id="NF001457">
    <property type="entry name" value="PRK00317.1-3"/>
    <property type="match status" value="1"/>
</dbReference>
<dbReference type="AlphaFoldDB" id="W0I0J3"/>
<dbReference type="GO" id="GO:0005737">
    <property type="term" value="C:cytoplasm"/>
    <property type="evidence" value="ECO:0007669"/>
    <property type="project" value="UniProtKB-SubCell"/>
</dbReference>
<keyword evidence="6 8" id="KW-0342">GTP-binding</keyword>